<comment type="caution">
    <text evidence="1">The sequence shown here is derived from an EMBL/GenBank/DDBJ whole genome shotgun (WGS) entry which is preliminary data.</text>
</comment>
<organism evidence="1 2">
    <name type="scientific">Psychrosphaera algicola</name>
    <dbReference type="NCBI Taxonomy" id="3023714"/>
    <lineage>
        <taxon>Bacteria</taxon>
        <taxon>Pseudomonadati</taxon>
        <taxon>Pseudomonadota</taxon>
        <taxon>Gammaproteobacteria</taxon>
        <taxon>Alteromonadales</taxon>
        <taxon>Pseudoalteromonadaceae</taxon>
        <taxon>Psychrosphaera</taxon>
    </lineage>
</organism>
<dbReference type="EMBL" id="JAQOMS010000002">
    <property type="protein sequence ID" value="MDC2888788.1"/>
    <property type="molecule type" value="Genomic_DNA"/>
</dbReference>
<proteinExistence type="predicted"/>
<dbReference type="Proteomes" id="UP001528411">
    <property type="component" value="Unassembled WGS sequence"/>
</dbReference>
<evidence type="ECO:0000313" key="1">
    <source>
        <dbReference type="EMBL" id="MDC2888788.1"/>
    </source>
</evidence>
<accession>A0ABT5FB57</accession>
<sequence length="73" mass="8331">MQSRIGLLGDVVMVAARDQFDFGMSYKYGNINVSFDILNLTNEPVRSYSVYEERLINYINSGSDYSLSMSVEF</sequence>
<dbReference type="RefSeq" id="WP_272180362.1">
    <property type="nucleotide sequence ID" value="NZ_JAQOMS010000002.1"/>
</dbReference>
<dbReference type="SUPFAM" id="SSF56935">
    <property type="entry name" value="Porins"/>
    <property type="match status" value="1"/>
</dbReference>
<evidence type="ECO:0000313" key="2">
    <source>
        <dbReference type="Proteomes" id="UP001528411"/>
    </source>
</evidence>
<evidence type="ECO:0008006" key="3">
    <source>
        <dbReference type="Google" id="ProtNLM"/>
    </source>
</evidence>
<keyword evidence="2" id="KW-1185">Reference proteome</keyword>
<gene>
    <name evidence="1" type="ORF">PN838_08385</name>
</gene>
<protein>
    <recommendedName>
        <fullName evidence="3">TonB-dependent receptor-like beta-barrel domain-containing protein</fullName>
    </recommendedName>
</protein>
<name>A0ABT5FB57_9GAMM</name>
<reference evidence="1 2" key="1">
    <citation type="submission" date="2023-01" db="EMBL/GenBank/DDBJ databases">
        <title>Psychrosphaera sp. nov., isolated from marine algae.</title>
        <authorList>
            <person name="Bayburt H."/>
            <person name="Choi B.J."/>
            <person name="Kim J.M."/>
            <person name="Choi D.G."/>
            <person name="Jeon C.O."/>
        </authorList>
    </citation>
    <scope>NUCLEOTIDE SEQUENCE [LARGE SCALE GENOMIC DNA]</scope>
    <source>
        <strain evidence="1 2">G1-22</strain>
    </source>
</reference>